<feature type="transmembrane region" description="Helical" evidence="7">
    <location>
        <begin position="82"/>
        <end position="101"/>
    </location>
</feature>
<dbReference type="InterPro" id="IPR051907">
    <property type="entry name" value="DoxX-like_oxidoreductase"/>
</dbReference>
<keyword evidence="4 7" id="KW-0812">Transmembrane</keyword>
<evidence type="ECO:0000256" key="2">
    <source>
        <dbReference type="ARBA" id="ARBA00006679"/>
    </source>
</evidence>
<dbReference type="OrthoDB" id="9813193at2"/>
<gene>
    <name evidence="8" type="ORF">CLV32_1121</name>
</gene>
<dbReference type="InterPro" id="IPR032808">
    <property type="entry name" value="DoxX"/>
</dbReference>
<sequence length="145" mass="15958">MKRIFNTNFNHGTLNFALLVLRVALGAFMLTHGIGKFQQLVAGGEIKFADPIGIGELPSLILAVFAEVFCSIALIIGFATRLAVIPLMVTMCIAIFIVHVPDGFKAQELPAHYLLAYFFILLSGAGKFSVDHLISKKLNRRSRLR</sequence>
<evidence type="ECO:0000256" key="5">
    <source>
        <dbReference type="ARBA" id="ARBA00022989"/>
    </source>
</evidence>
<evidence type="ECO:0000256" key="3">
    <source>
        <dbReference type="ARBA" id="ARBA00022475"/>
    </source>
</evidence>
<evidence type="ECO:0000313" key="9">
    <source>
        <dbReference type="Proteomes" id="UP000295499"/>
    </source>
</evidence>
<dbReference type="EMBL" id="SNWM01000001">
    <property type="protein sequence ID" value="TDO24828.1"/>
    <property type="molecule type" value="Genomic_DNA"/>
</dbReference>
<comment type="similarity">
    <text evidence="2">Belongs to the DoxX family.</text>
</comment>
<reference evidence="8 9" key="1">
    <citation type="submission" date="2019-03" db="EMBL/GenBank/DDBJ databases">
        <title>Genomic Encyclopedia of Archaeal and Bacterial Type Strains, Phase II (KMG-II): from individual species to whole genera.</title>
        <authorList>
            <person name="Goeker M."/>
        </authorList>
    </citation>
    <scope>NUCLEOTIDE SEQUENCE [LARGE SCALE GENOMIC DNA]</scope>
    <source>
        <strain evidence="8 9">DSM 19034</strain>
    </source>
</reference>
<dbReference type="RefSeq" id="WP_133553155.1">
    <property type="nucleotide sequence ID" value="NZ_SNWM01000001.1"/>
</dbReference>
<comment type="caution">
    <text evidence="8">The sequence shown here is derived from an EMBL/GenBank/DDBJ whole genome shotgun (WGS) entry which is preliminary data.</text>
</comment>
<dbReference type="GO" id="GO:0005886">
    <property type="term" value="C:plasma membrane"/>
    <property type="evidence" value="ECO:0007669"/>
    <property type="project" value="UniProtKB-SubCell"/>
</dbReference>
<comment type="subcellular location">
    <subcellularLocation>
        <location evidence="1">Cell membrane</location>
        <topology evidence="1">Multi-pass membrane protein</topology>
    </subcellularLocation>
</comment>
<proteinExistence type="inferred from homology"/>
<feature type="transmembrane region" description="Helical" evidence="7">
    <location>
        <begin position="54"/>
        <end position="75"/>
    </location>
</feature>
<dbReference type="PANTHER" id="PTHR33452">
    <property type="entry name" value="OXIDOREDUCTASE CATD-RELATED"/>
    <property type="match status" value="1"/>
</dbReference>
<evidence type="ECO:0000256" key="4">
    <source>
        <dbReference type="ARBA" id="ARBA00022692"/>
    </source>
</evidence>
<organism evidence="8 9">
    <name type="scientific">Pedobacter duraquae</name>
    <dbReference type="NCBI Taxonomy" id="425511"/>
    <lineage>
        <taxon>Bacteria</taxon>
        <taxon>Pseudomonadati</taxon>
        <taxon>Bacteroidota</taxon>
        <taxon>Sphingobacteriia</taxon>
        <taxon>Sphingobacteriales</taxon>
        <taxon>Sphingobacteriaceae</taxon>
        <taxon>Pedobacter</taxon>
    </lineage>
</organism>
<name>A0A4V6PSG7_9SPHI</name>
<evidence type="ECO:0000256" key="6">
    <source>
        <dbReference type="ARBA" id="ARBA00023136"/>
    </source>
</evidence>
<evidence type="ECO:0000313" key="8">
    <source>
        <dbReference type="EMBL" id="TDO24828.1"/>
    </source>
</evidence>
<keyword evidence="6 7" id="KW-0472">Membrane</keyword>
<dbReference type="AlphaFoldDB" id="A0A4V6PSG7"/>
<feature type="transmembrane region" description="Helical" evidence="7">
    <location>
        <begin position="12"/>
        <end position="34"/>
    </location>
</feature>
<keyword evidence="5 7" id="KW-1133">Transmembrane helix</keyword>
<keyword evidence="9" id="KW-1185">Reference proteome</keyword>
<evidence type="ECO:0000256" key="7">
    <source>
        <dbReference type="SAM" id="Phobius"/>
    </source>
</evidence>
<feature type="transmembrane region" description="Helical" evidence="7">
    <location>
        <begin position="113"/>
        <end position="134"/>
    </location>
</feature>
<dbReference type="PANTHER" id="PTHR33452:SF1">
    <property type="entry name" value="INNER MEMBRANE PROTEIN YPHA-RELATED"/>
    <property type="match status" value="1"/>
</dbReference>
<keyword evidence="3" id="KW-1003">Cell membrane</keyword>
<dbReference type="Proteomes" id="UP000295499">
    <property type="component" value="Unassembled WGS sequence"/>
</dbReference>
<accession>A0A4V6PSG7</accession>
<evidence type="ECO:0000256" key="1">
    <source>
        <dbReference type="ARBA" id="ARBA00004651"/>
    </source>
</evidence>
<dbReference type="Pfam" id="PF07681">
    <property type="entry name" value="DoxX"/>
    <property type="match status" value="1"/>
</dbReference>
<protein>
    <submittedName>
        <fullName evidence="8">Putative oxidoreductase</fullName>
    </submittedName>
</protein>